<gene>
    <name evidence="2" type="ORF">F0U83_16385</name>
</gene>
<dbReference type="RefSeq" id="WP_138988020.1">
    <property type="nucleotide sequence ID" value="NZ_CP043869.1"/>
</dbReference>
<dbReference type="EMBL" id="CP043869">
    <property type="protein sequence ID" value="QEQ98162.1"/>
    <property type="molecule type" value="Genomic_DNA"/>
</dbReference>
<name>A0A5P1RG89_9GAMM</name>
<dbReference type="KEGG" id="ncu:F0U83_16385"/>
<evidence type="ECO:0000313" key="2">
    <source>
        <dbReference type="EMBL" id="QEQ98162.1"/>
    </source>
</evidence>
<evidence type="ECO:0000313" key="3">
    <source>
        <dbReference type="Proteomes" id="UP000324760"/>
    </source>
</evidence>
<reference evidence="2 3" key="1">
    <citation type="journal article" date="2019" name="Biochem. Eng. J.">
        <title>Metabolic engineering of the marine bacteria Neptunomonas concharum for the production of acetoin and meso-2,3-butanediol from acetate.</title>
        <authorList>
            <person name="Li W."/>
            <person name="Pu N."/>
            <person name="Liu C.-X."/>
            <person name="Yuan Q.-P."/>
            <person name="Li Z.-J."/>
        </authorList>
    </citation>
    <scope>NUCLEOTIDE SEQUENCE [LARGE SCALE GENOMIC DNA]</scope>
    <source>
        <strain evidence="2 3">JCM17730</strain>
    </source>
</reference>
<dbReference type="Proteomes" id="UP000324760">
    <property type="component" value="Chromosome"/>
</dbReference>
<dbReference type="OrthoDB" id="6118616at2"/>
<evidence type="ECO:0000256" key="1">
    <source>
        <dbReference type="SAM" id="Phobius"/>
    </source>
</evidence>
<keyword evidence="3" id="KW-1185">Reference proteome</keyword>
<organism evidence="2 3">
    <name type="scientific">Neptunomonas concharum</name>
    <dbReference type="NCBI Taxonomy" id="1031538"/>
    <lineage>
        <taxon>Bacteria</taxon>
        <taxon>Pseudomonadati</taxon>
        <taxon>Pseudomonadota</taxon>
        <taxon>Gammaproteobacteria</taxon>
        <taxon>Oceanospirillales</taxon>
        <taxon>Oceanospirillaceae</taxon>
        <taxon>Neptunomonas</taxon>
    </lineage>
</organism>
<evidence type="ECO:0008006" key="4">
    <source>
        <dbReference type="Google" id="ProtNLM"/>
    </source>
</evidence>
<keyword evidence="1" id="KW-0472">Membrane</keyword>
<sequence>MRLDYANYPKSEQGLGLISAIFVIVVLAVLVVGMNSMLRTSQTYRAQEVLAARALLAAQSGAELHLSELLHPENPQVCNSDASPVLFTVSGLKNCSYQATCSLITLAGQDYYTIKSTGRCGSGVDSATRIVKVRVAP</sequence>
<feature type="transmembrane region" description="Helical" evidence="1">
    <location>
        <begin position="15"/>
        <end position="38"/>
    </location>
</feature>
<accession>A0A5P1RG89</accession>
<proteinExistence type="predicted"/>
<protein>
    <recommendedName>
        <fullName evidence="4">MSHA biogenesis protein MshP</fullName>
    </recommendedName>
</protein>
<dbReference type="AlphaFoldDB" id="A0A5P1RG89"/>
<keyword evidence="1" id="KW-0812">Transmembrane</keyword>
<keyword evidence="1" id="KW-1133">Transmembrane helix</keyword>